<dbReference type="Gramene" id="TVU25442">
    <property type="protein sequence ID" value="TVU25442"/>
    <property type="gene ID" value="EJB05_27938"/>
</dbReference>
<protein>
    <submittedName>
        <fullName evidence="1">Uncharacterized protein</fullName>
    </submittedName>
</protein>
<evidence type="ECO:0000313" key="1">
    <source>
        <dbReference type="EMBL" id="TVU25442.1"/>
    </source>
</evidence>
<dbReference type="Proteomes" id="UP000324897">
    <property type="component" value="Chromosome 2"/>
</dbReference>
<dbReference type="AlphaFoldDB" id="A0A5J9UNW2"/>
<reference evidence="1 2" key="1">
    <citation type="journal article" date="2019" name="Sci. Rep.">
        <title>A high-quality genome of Eragrostis curvula grass provides insights into Poaceae evolution and supports new strategies to enhance forage quality.</title>
        <authorList>
            <person name="Carballo J."/>
            <person name="Santos B.A.C.M."/>
            <person name="Zappacosta D."/>
            <person name="Garbus I."/>
            <person name="Selva J.P."/>
            <person name="Gallo C.A."/>
            <person name="Diaz A."/>
            <person name="Albertini E."/>
            <person name="Caccamo M."/>
            <person name="Echenique V."/>
        </authorList>
    </citation>
    <scope>NUCLEOTIDE SEQUENCE [LARGE SCALE GENOMIC DNA]</scope>
    <source>
        <strain evidence="2">cv. Victoria</strain>
        <tissue evidence="1">Leaf</tissue>
    </source>
</reference>
<dbReference type="EMBL" id="RWGY01000013">
    <property type="protein sequence ID" value="TVU25442.1"/>
    <property type="molecule type" value="Genomic_DNA"/>
</dbReference>
<organism evidence="1 2">
    <name type="scientific">Eragrostis curvula</name>
    <name type="common">weeping love grass</name>
    <dbReference type="NCBI Taxonomy" id="38414"/>
    <lineage>
        <taxon>Eukaryota</taxon>
        <taxon>Viridiplantae</taxon>
        <taxon>Streptophyta</taxon>
        <taxon>Embryophyta</taxon>
        <taxon>Tracheophyta</taxon>
        <taxon>Spermatophyta</taxon>
        <taxon>Magnoliopsida</taxon>
        <taxon>Liliopsida</taxon>
        <taxon>Poales</taxon>
        <taxon>Poaceae</taxon>
        <taxon>PACMAD clade</taxon>
        <taxon>Chloridoideae</taxon>
        <taxon>Eragrostideae</taxon>
        <taxon>Eragrostidinae</taxon>
        <taxon>Eragrostis</taxon>
    </lineage>
</organism>
<keyword evidence="2" id="KW-1185">Reference proteome</keyword>
<name>A0A5J9UNW2_9POAL</name>
<accession>A0A5J9UNW2</accession>
<sequence length="107" mass="11976">MHQCSSRDAKRRLHDRLEKDPLIFWCTIHPMKNWNVSRSLVGLEQEDEEATSNVSIASCCVDQGRGLSDSGSQNKSMGARSSLARVLNQTNYAVIWQKAGALNIKKT</sequence>
<evidence type="ECO:0000313" key="2">
    <source>
        <dbReference type="Proteomes" id="UP000324897"/>
    </source>
</evidence>
<comment type="caution">
    <text evidence="1">The sequence shown here is derived from an EMBL/GenBank/DDBJ whole genome shotgun (WGS) entry which is preliminary data.</text>
</comment>
<gene>
    <name evidence="1" type="ORF">EJB05_27938</name>
</gene>
<proteinExistence type="predicted"/>